<evidence type="ECO:0000256" key="5">
    <source>
        <dbReference type="ARBA" id="ARBA00023242"/>
    </source>
</evidence>
<evidence type="ECO:0000256" key="3">
    <source>
        <dbReference type="ARBA" id="ARBA00023015"/>
    </source>
</evidence>
<dbReference type="GO" id="GO:0000981">
    <property type="term" value="F:DNA-binding transcription factor activity, RNA polymerase II-specific"/>
    <property type="evidence" value="ECO:0007669"/>
    <property type="project" value="InterPro"/>
</dbReference>
<reference evidence="8 9" key="1">
    <citation type="submission" date="2015-01" db="EMBL/GenBank/DDBJ databases">
        <title>The Genome Sequence of Ochroconis gallopava CBS43764.</title>
        <authorList>
            <consortium name="The Broad Institute Genomics Platform"/>
            <person name="Cuomo C."/>
            <person name="de Hoog S."/>
            <person name="Gorbushina A."/>
            <person name="Stielow B."/>
            <person name="Teixiera M."/>
            <person name="Abouelleil A."/>
            <person name="Chapman S.B."/>
            <person name="Priest M."/>
            <person name="Young S.K."/>
            <person name="Wortman J."/>
            <person name="Nusbaum C."/>
            <person name="Birren B."/>
        </authorList>
    </citation>
    <scope>NUCLEOTIDE SEQUENCE [LARGE SCALE GENOMIC DNA]</scope>
    <source>
        <strain evidence="8 9">CBS 43764</strain>
    </source>
</reference>
<protein>
    <recommendedName>
        <fullName evidence="7">Zn(2)-C6 fungal-type domain-containing protein</fullName>
    </recommendedName>
</protein>
<dbReference type="InterPro" id="IPR007219">
    <property type="entry name" value="XnlR_reg_dom"/>
</dbReference>
<dbReference type="InParanoid" id="A0A0D2ADG3"/>
<dbReference type="PROSITE" id="PS00463">
    <property type="entry name" value="ZN2_CY6_FUNGAL_1"/>
    <property type="match status" value="1"/>
</dbReference>
<dbReference type="OrthoDB" id="4456959at2759"/>
<dbReference type="GeneID" id="27312121"/>
<dbReference type="RefSeq" id="XP_016214857.1">
    <property type="nucleotide sequence ID" value="XM_016357453.1"/>
</dbReference>
<dbReference type="Pfam" id="PF00172">
    <property type="entry name" value="Zn_clus"/>
    <property type="match status" value="1"/>
</dbReference>
<dbReference type="PANTHER" id="PTHR47338:SF23">
    <property type="entry name" value="ZN(II)2CYS6 TRANSCRIPTION FACTOR (EUROFUNG)"/>
    <property type="match status" value="1"/>
</dbReference>
<keyword evidence="5" id="KW-0539">Nucleus</keyword>
<keyword evidence="3" id="KW-0805">Transcription regulation</keyword>
<dbReference type="SMART" id="SM00906">
    <property type="entry name" value="Fungal_trans"/>
    <property type="match status" value="1"/>
</dbReference>
<dbReference type="InterPro" id="IPR001138">
    <property type="entry name" value="Zn2Cys6_DnaBD"/>
</dbReference>
<dbReference type="Gene3D" id="4.10.240.10">
    <property type="entry name" value="Zn(2)-C6 fungal-type DNA-binding domain"/>
    <property type="match status" value="1"/>
</dbReference>
<dbReference type="Pfam" id="PF04082">
    <property type="entry name" value="Fungal_trans"/>
    <property type="match status" value="1"/>
</dbReference>
<feature type="compositionally biased region" description="Basic and acidic residues" evidence="6">
    <location>
        <begin position="1"/>
        <end position="12"/>
    </location>
</feature>
<evidence type="ECO:0000313" key="9">
    <source>
        <dbReference type="Proteomes" id="UP000053259"/>
    </source>
</evidence>
<evidence type="ECO:0000256" key="2">
    <source>
        <dbReference type="ARBA" id="ARBA00022723"/>
    </source>
</evidence>
<dbReference type="GO" id="GO:0008270">
    <property type="term" value="F:zinc ion binding"/>
    <property type="evidence" value="ECO:0007669"/>
    <property type="project" value="InterPro"/>
</dbReference>
<dbReference type="CDD" id="cd12148">
    <property type="entry name" value="fungal_TF_MHR"/>
    <property type="match status" value="1"/>
</dbReference>
<comment type="subcellular location">
    <subcellularLocation>
        <location evidence="1">Nucleus</location>
    </subcellularLocation>
</comment>
<evidence type="ECO:0000256" key="4">
    <source>
        <dbReference type="ARBA" id="ARBA00023163"/>
    </source>
</evidence>
<dbReference type="GO" id="GO:0006351">
    <property type="term" value="P:DNA-templated transcription"/>
    <property type="evidence" value="ECO:0007669"/>
    <property type="project" value="InterPro"/>
</dbReference>
<dbReference type="InterPro" id="IPR036864">
    <property type="entry name" value="Zn2-C6_fun-type_DNA-bd_sf"/>
</dbReference>
<dbReference type="Proteomes" id="UP000053259">
    <property type="component" value="Unassembled WGS sequence"/>
</dbReference>
<dbReference type="STRING" id="253628.A0A0D2ADG3"/>
<evidence type="ECO:0000259" key="7">
    <source>
        <dbReference type="PROSITE" id="PS50048"/>
    </source>
</evidence>
<proteinExistence type="predicted"/>
<keyword evidence="4" id="KW-0804">Transcription</keyword>
<dbReference type="SMART" id="SM00066">
    <property type="entry name" value="GAL4"/>
    <property type="match status" value="1"/>
</dbReference>
<dbReference type="CDD" id="cd00067">
    <property type="entry name" value="GAL4"/>
    <property type="match status" value="1"/>
</dbReference>
<dbReference type="PROSITE" id="PS50048">
    <property type="entry name" value="ZN2_CY6_FUNGAL_2"/>
    <property type="match status" value="1"/>
</dbReference>
<organism evidence="8 9">
    <name type="scientific">Verruconis gallopava</name>
    <dbReference type="NCBI Taxonomy" id="253628"/>
    <lineage>
        <taxon>Eukaryota</taxon>
        <taxon>Fungi</taxon>
        <taxon>Dikarya</taxon>
        <taxon>Ascomycota</taxon>
        <taxon>Pezizomycotina</taxon>
        <taxon>Dothideomycetes</taxon>
        <taxon>Pleosporomycetidae</taxon>
        <taxon>Venturiales</taxon>
        <taxon>Sympoventuriaceae</taxon>
        <taxon>Verruconis</taxon>
    </lineage>
</organism>
<dbReference type="InterPro" id="IPR050815">
    <property type="entry name" value="TF_fung"/>
</dbReference>
<dbReference type="SUPFAM" id="SSF57701">
    <property type="entry name" value="Zn2/Cys6 DNA-binding domain"/>
    <property type="match status" value="1"/>
</dbReference>
<dbReference type="GO" id="GO:0005634">
    <property type="term" value="C:nucleus"/>
    <property type="evidence" value="ECO:0007669"/>
    <property type="project" value="UniProtKB-SubCell"/>
</dbReference>
<feature type="region of interest" description="Disordered" evidence="6">
    <location>
        <begin position="1"/>
        <end position="43"/>
    </location>
</feature>
<name>A0A0D2ADG3_9PEZI</name>
<feature type="domain" description="Zn(2)-C6 fungal-type" evidence="7">
    <location>
        <begin position="42"/>
        <end position="71"/>
    </location>
</feature>
<gene>
    <name evidence="8" type="ORF">PV09_04148</name>
</gene>
<keyword evidence="2" id="KW-0479">Metal-binding</keyword>
<dbReference type="VEuPathDB" id="FungiDB:PV09_04148"/>
<evidence type="ECO:0000256" key="1">
    <source>
        <dbReference type="ARBA" id="ARBA00004123"/>
    </source>
</evidence>
<keyword evidence="9" id="KW-1185">Reference proteome</keyword>
<dbReference type="HOGENOM" id="CLU_009941_1_0_1"/>
<sequence>MTTNTDRDIDEHSEIEEDEVVQNASSNRRRKTKDANHDDGPACHSCRKKKAKCSRTQPCTQCQRYNVGCVYEEKKARPGFKTGAIEALNRRLDALEKMFLGQGVLWEQVLKSLNGGPKHVDLPTPSTGSLQEYSHHIQQYFSSLAVRNDQDDHDLEQLRPAKRQRTHDDHVLLQAGDAELEFKNAGEQATLPPDDLMDSLIEIYFTKIHPWIPMLHIRNFREALTDPVLRKKKSTILHAITSLCIRFSDDARLRDSGLRSAYAQRSRQIVILRSMESFSMENLQAMIICAFDIIGSGRGPSAWSIIGSMTRTVEHLQLSVEDEELPEPKPCLIRRLAFLPRPTCWTEVEDRRRVFWNIFLMDRFCSITTGWNLSLTSADVRRRLPCEGALWEKGQPLEVPTPYFGVSDQSRNSGSTLPMARPEDDDQVSLGGFAYCIEATESLSLVTSFFLQQAVDMTKMNDVQLWLMRFKELDLRLIRWKIFLPSRWQQACALNADGIMDPNLTLAHITHNTAVVLLHQGIAYPPAEWEKVSMRLPSASSAETCLAAATEVSIIAEKFLQGSPILTNPQFAFCLFVSGRVLLVHASYYNIQLSSAFQSIVDSLWEIGRRWNGLAGALDTDNLASKFASRLLQAKQQGSYFGDIRHAAYAQDSDQEGSGRVQADSASLIGSDAPCQQSTKFLAQRTNGTSMETTFLEGNVMPSDGQDSPDSISMAFPPLPLAFQGGMTLQEPNVAEGKRPAQTAIQHPPSAGLDTPSLEFGNLNQYFDYDYMSSQRISMFSQGGHE</sequence>
<dbReference type="AlphaFoldDB" id="A0A0D2ADG3"/>
<dbReference type="GO" id="GO:0003677">
    <property type="term" value="F:DNA binding"/>
    <property type="evidence" value="ECO:0007669"/>
    <property type="project" value="InterPro"/>
</dbReference>
<dbReference type="PANTHER" id="PTHR47338">
    <property type="entry name" value="ZN(II)2CYS6 TRANSCRIPTION FACTOR (EUROFUNG)-RELATED"/>
    <property type="match status" value="1"/>
</dbReference>
<accession>A0A0D2ADG3</accession>
<evidence type="ECO:0000256" key="6">
    <source>
        <dbReference type="SAM" id="MobiDB-lite"/>
    </source>
</evidence>
<dbReference type="EMBL" id="KN847539">
    <property type="protein sequence ID" value="KIW04988.1"/>
    <property type="molecule type" value="Genomic_DNA"/>
</dbReference>
<evidence type="ECO:0000313" key="8">
    <source>
        <dbReference type="EMBL" id="KIW04988.1"/>
    </source>
</evidence>